<dbReference type="Proteomes" id="UP000011603">
    <property type="component" value="Unassembled WGS sequence"/>
</dbReference>
<sequence length="169" mass="18394">MGLINKILTKYFVRGLVLSVIGALLAVFGLVFGFHVGDMALEMVSTSEATIERIPESTVQSGTRQLIGLMIASVIFILLNSVLSQIPIVGSFTGFNSSISEALFETAKSVVLVAIPLTIVLIVSTITICDLMYKGGEISRKMRNTTIFSTMTIFPMVMFYQVGVERLTM</sequence>
<keyword evidence="1" id="KW-0472">Membrane</keyword>
<keyword evidence="1" id="KW-1133">Transmembrane helix</keyword>
<dbReference type="EMBL" id="CP007551">
    <property type="protein sequence ID" value="AHZ22956.1"/>
    <property type="molecule type" value="Genomic_DNA"/>
</dbReference>
<keyword evidence="4" id="KW-1185">Reference proteome</keyword>
<reference evidence="3 4" key="1">
    <citation type="journal article" date="2014" name="PLoS Genet.">
        <title>Phylogenetically driven sequencing of extremely halophilic archaea reveals strategies for static and dynamic osmo-response.</title>
        <authorList>
            <person name="Becker E.A."/>
            <person name="Seitzer P.M."/>
            <person name="Tritt A."/>
            <person name="Larsen D."/>
            <person name="Krusor M."/>
            <person name="Yao A.I."/>
            <person name="Wu D."/>
            <person name="Madern D."/>
            <person name="Eisen J.A."/>
            <person name="Darling A.E."/>
            <person name="Facciotti M.T."/>
        </authorList>
    </citation>
    <scope>NUCLEOTIDE SEQUENCE [LARGE SCALE GENOMIC DNA]</scope>
    <source>
        <strain evidence="3">ATCC 33500</strain>
        <strain evidence="4">ATCC 33500 / DSM 1411 / JCM 8866 / NBRC 14739 / NCIMB 2177 / R-4</strain>
    </source>
</reference>
<name>M0IWN8_HALMT</name>
<evidence type="ECO:0000313" key="2">
    <source>
        <dbReference type="EMBL" id="AHZ22956.1"/>
    </source>
</evidence>
<feature type="transmembrane region" description="Helical" evidence="1">
    <location>
        <begin position="12"/>
        <end position="34"/>
    </location>
</feature>
<proteinExistence type="predicted"/>
<evidence type="ECO:0000313" key="5">
    <source>
        <dbReference type="Proteomes" id="UP000027075"/>
    </source>
</evidence>
<feature type="transmembrane region" description="Helical" evidence="1">
    <location>
        <begin position="145"/>
        <end position="163"/>
    </location>
</feature>
<protein>
    <recommendedName>
        <fullName evidence="6">Yip1 domain-containing protein</fullName>
    </recommendedName>
</protein>
<evidence type="ECO:0008006" key="6">
    <source>
        <dbReference type="Google" id="ProtNLM"/>
    </source>
</evidence>
<evidence type="ECO:0000313" key="3">
    <source>
        <dbReference type="EMBL" id="ELZ99884.1"/>
    </source>
</evidence>
<evidence type="ECO:0000256" key="1">
    <source>
        <dbReference type="SAM" id="Phobius"/>
    </source>
</evidence>
<keyword evidence="1" id="KW-0812">Transmembrane</keyword>
<dbReference type="Proteomes" id="UP000027075">
    <property type="component" value="Chromosome"/>
</dbReference>
<organism evidence="3 4">
    <name type="scientific">Haloferax mediterranei (strain ATCC 33500 / DSM 1411 / JCM 8866 / NBRC 14739 / NCIMB 2177 / R-4)</name>
    <name type="common">Halobacterium mediterranei</name>
    <dbReference type="NCBI Taxonomy" id="523841"/>
    <lineage>
        <taxon>Archaea</taxon>
        <taxon>Methanobacteriati</taxon>
        <taxon>Methanobacteriota</taxon>
        <taxon>Stenosarchaea group</taxon>
        <taxon>Halobacteria</taxon>
        <taxon>Halobacteriales</taxon>
        <taxon>Haloferacaceae</taxon>
        <taxon>Haloferax</taxon>
    </lineage>
</organism>
<reference evidence="2 5" key="2">
    <citation type="submission" date="2014-04" db="EMBL/GenBank/DDBJ databases">
        <title>Transcriptional profiles of Haloferax mediterranei on the basis of nitrogen availability.</title>
        <authorList>
            <person name="Bautista V."/>
        </authorList>
    </citation>
    <scope>NUCLEOTIDE SEQUENCE [LARGE SCALE GENOMIC DNA]</scope>
    <source>
        <strain evidence="2">ATCC 33500</strain>
        <strain evidence="5">ATCC 33500 / DSM 1411 / JCM 8866 / NBRC 14739 / NCIMB 2177 / R-4</strain>
    </source>
</reference>
<feature type="transmembrane region" description="Helical" evidence="1">
    <location>
        <begin position="66"/>
        <end position="90"/>
    </location>
</feature>
<dbReference type="AlphaFoldDB" id="M0IWN8"/>
<evidence type="ECO:0000313" key="4">
    <source>
        <dbReference type="Proteomes" id="UP000011603"/>
    </source>
</evidence>
<dbReference type="EMBL" id="AOLO01000009">
    <property type="protein sequence ID" value="ELZ99884.1"/>
    <property type="molecule type" value="Genomic_DNA"/>
</dbReference>
<feature type="transmembrane region" description="Helical" evidence="1">
    <location>
        <begin position="110"/>
        <end position="133"/>
    </location>
</feature>
<gene>
    <name evidence="2" type="ORF">BM92_10055</name>
    <name evidence="3" type="ORF">C439_11133</name>
</gene>
<accession>M0IWN8</accession>